<evidence type="ECO:0000256" key="1">
    <source>
        <dbReference type="SAM" id="Coils"/>
    </source>
</evidence>
<protein>
    <submittedName>
        <fullName evidence="3">Uncharacterized protein</fullName>
    </submittedName>
</protein>
<dbReference type="AlphaFoldDB" id="A0A9P4N9R1"/>
<keyword evidence="1" id="KW-0175">Coiled coil</keyword>
<accession>A0A9P4N9R1</accession>
<dbReference type="Proteomes" id="UP000800093">
    <property type="component" value="Unassembled WGS sequence"/>
</dbReference>
<evidence type="ECO:0000256" key="2">
    <source>
        <dbReference type="SAM" id="MobiDB-lite"/>
    </source>
</evidence>
<sequence length="246" mass="28039">MALYSIPIRHTPSPEGEAGGHHVEENNRLPSIRDLELPGFPLPDRRFSTSSQASSGYTSFTSPSPFIASTDVNLVHRTIHNREQSRGVFEPYRKSKKGSQSRSASPMDLDKKQQLAAKAGKEHTARMNLNKGFRKLQNALIATDPTVNLTRLKRNNAFLKLKNDFGDVVGEKKGAQYKKIDTLERATAIVHDLRQRIQYQNHVIDQQEQTIEELQRTLGRTVKMEKADHDLIDHDTENRPWARYML</sequence>
<feature type="coiled-coil region" evidence="1">
    <location>
        <begin position="197"/>
        <end position="224"/>
    </location>
</feature>
<feature type="region of interest" description="Disordered" evidence="2">
    <location>
        <begin position="1"/>
        <end position="36"/>
    </location>
</feature>
<feature type="region of interest" description="Disordered" evidence="2">
    <location>
        <begin position="82"/>
        <end position="114"/>
    </location>
</feature>
<comment type="caution">
    <text evidence="3">The sequence shown here is derived from an EMBL/GenBank/DDBJ whole genome shotgun (WGS) entry which is preliminary data.</text>
</comment>
<reference evidence="4" key="1">
    <citation type="journal article" date="2020" name="Stud. Mycol.">
        <title>101 Dothideomycetes genomes: A test case for predicting lifestyles and emergence of pathogens.</title>
        <authorList>
            <person name="Haridas S."/>
            <person name="Albert R."/>
            <person name="Binder M."/>
            <person name="Bloem J."/>
            <person name="LaButti K."/>
            <person name="Salamov A."/>
            <person name="Andreopoulos B."/>
            <person name="Baker S."/>
            <person name="Barry K."/>
            <person name="Bills G."/>
            <person name="Bluhm B."/>
            <person name="Cannon C."/>
            <person name="Castanera R."/>
            <person name="Culley D."/>
            <person name="Daum C."/>
            <person name="Ezra D."/>
            <person name="Gonzalez J."/>
            <person name="Henrissat B."/>
            <person name="Kuo A."/>
            <person name="Liang C."/>
            <person name="Lipzen A."/>
            <person name="Lutzoni F."/>
            <person name="Magnuson J."/>
            <person name="Mondo S."/>
            <person name="Nolan M."/>
            <person name="Ohm R."/>
            <person name="Pangilinan J."/>
            <person name="Park H.-J."/>
            <person name="Ramirez L."/>
            <person name="Alfaro M."/>
            <person name="Sun H."/>
            <person name="Tritt A."/>
            <person name="Yoshinaga Y."/>
            <person name="Zwiers L.-H."/>
            <person name="Turgeon B."/>
            <person name="Goodwin S."/>
            <person name="Spatafora J."/>
            <person name="Crous P."/>
            <person name="Grigoriev I."/>
        </authorList>
    </citation>
    <scope>NUCLEOTIDE SEQUENCE [LARGE SCALE GENOMIC DNA]</scope>
    <source>
        <strain evidence="4">CBS 304.66</strain>
    </source>
</reference>
<evidence type="ECO:0000313" key="4">
    <source>
        <dbReference type="Proteomes" id="UP000800093"/>
    </source>
</evidence>
<gene>
    <name evidence="3" type="ORF">CC78DRAFT_529438</name>
</gene>
<proteinExistence type="predicted"/>
<feature type="compositionally biased region" description="Basic and acidic residues" evidence="2">
    <location>
        <begin position="18"/>
        <end position="36"/>
    </location>
</feature>
<dbReference type="EMBL" id="ML986583">
    <property type="protein sequence ID" value="KAF2269206.1"/>
    <property type="molecule type" value="Genomic_DNA"/>
</dbReference>
<organism evidence="3 4">
    <name type="scientific">Lojkania enalia</name>
    <dbReference type="NCBI Taxonomy" id="147567"/>
    <lineage>
        <taxon>Eukaryota</taxon>
        <taxon>Fungi</taxon>
        <taxon>Dikarya</taxon>
        <taxon>Ascomycota</taxon>
        <taxon>Pezizomycotina</taxon>
        <taxon>Dothideomycetes</taxon>
        <taxon>Pleosporomycetidae</taxon>
        <taxon>Pleosporales</taxon>
        <taxon>Pleosporales incertae sedis</taxon>
        <taxon>Lojkania</taxon>
    </lineage>
</organism>
<evidence type="ECO:0000313" key="3">
    <source>
        <dbReference type="EMBL" id="KAF2269206.1"/>
    </source>
</evidence>
<name>A0A9P4N9R1_9PLEO</name>
<keyword evidence="4" id="KW-1185">Reference proteome</keyword>